<comment type="caution">
    <text evidence="3">The sequence shown here is derived from an EMBL/GenBank/DDBJ whole genome shotgun (WGS) entry which is preliminary data.</text>
</comment>
<evidence type="ECO:0000313" key="4">
    <source>
        <dbReference type="Proteomes" id="UP000295345"/>
    </source>
</evidence>
<dbReference type="Gene3D" id="3.40.570.10">
    <property type="entry name" value="Extracellular Endonuclease, subunit A"/>
    <property type="match status" value="1"/>
</dbReference>
<feature type="region of interest" description="Disordered" evidence="1">
    <location>
        <begin position="1"/>
        <end position="54"/>
    </location>
</feature>
<dbReference type="EMBL" id="SMKI01000651">
    <property type="protein sequence ID" value="TDC62391.1"/>
    <property type="molecule type" value="Genomic_DNA"/>
</dbReference>
<sequence>MAIQEGTALDLIGQTPYVPEVSADTLPGSSPEEARNPGGDSENSERCDDSDGANVNENIVYLPRERFRPGADGCRATGIVGYFTDAQDVVGGTGTSVSQNFEKWRREDPSCQVPEVTPPDYERLPRGRGARARGHLAGCQFGGSGTDLRNLVPLHGAANMPAMSTIEGRVATQIRAGQRVHYAVTPIYHPIRVSGVPAFIHIQARGNRGMNVDCYIRNVASRSGSSPVCLSETYRRPTP</sequence>
<gene>
    <name evidence="3" type="ORF">E1283_34135</name>
</gene>
<evidence type="ECO:0000259" key="2">
    <source>
        <dbReference type="Pfam" id="PF13930"/>
    </source>
</evidence>
<accession>A0A4R4SG73</accession>
<dbReference type="Pfam" id="PF13930">
    <property type="entry name" value="Endonuclea_NS_2"/>
    <property type="match status" value="1"/>
</dbReference>
<reference evidence="3 4" key="1">
    <citation type="submission" date="2019-03" db="EMBL/GenBank/DDBJ databases">
        <title>Draft genome sequences of novel Actinobacteria.</title>
        <authorList>
            <person name="Sahin N."/>
            <person name="Ay H."/>
            <person name="Saygin H."/>
        </authorList>
    </citation>
    <scope>NUCLEOTIDE SEQUENCE [LARGE SCALE GENOMIC DNA]</scope>
    <source>
        <strain evidence="3 4">DSM 41900</strain>
    </source>
</reference>
<evidence type="ECO:0000256" key="1">
    <source>
        <dbReference type="SAM" id="MobiDB-lite"/>
    </source>
</evidence>
<protein>
    <recommendedName>
        <fullName evidence="2">Type VII secretion system protein EssD-like domain-containing protein</fullName>
    </recommendedName>
</protein>
<dbReference type="Proteomes" id="UP000295345">
    <property type="component" value="Unassembled WGS sequence"/>
</dbReference>
<keyword evidence="4" id="KW-1185">Reference proteome</keyword>
<feature type="region of interest" description="Disordered" evidence="1">
    <location>
        <begin position="106"/>
        <end position="127"/>
    </location>
</feature>
<dbReference type="InterPro" id="IPR044927">
    <property type="entry name" value="Endonuclea_NS_2"/>
</dbReference>
<dbReference type="OrthoDB" id="4326331at2"/>
<dbReference type="RefSeq" id="WP_132822050.1">
    <property type="nucleotide sequence ID" value="NZ_SMKI01000651.1"/>
</dbReference>
<proteinExistence type="predicted"/>
<name>A0A4R4SG73_9ACTN</name>
<dbReference type="AlphaFoldDB" id="A0A4R4SG73"/>
<feature type="domain" description="Type VII secretion system protein EssD-like" evidence="2">
    <location>
        <begin position="128"/>
        <end position="189"/>
    </location>
</feature>
<dbReference type="InterPro" id="IPR044929">
    <property type="entry name" value="DNA/RNA_non-sp_Endonuclease_sf"/>
</dbReference>
<organism evidence="3 4">
    <name type="scientific">Streptomyces hainanensis</name>
    <dbReference type="NCBI Taxonomy" id="402648"/>
    <lineage>
        <taxon>Bacteria</taxon>
        <taxon>Bacillati</taxon>
        <taxon>Actinomycetota</taxon>
        <taxon>Actinomycetes</taxon>
        <taxon>Kitasatosporales</taxon>
        <taxon>Streptomycetaceae</taxon>
        <taxon>Streptomyces</taxon>
    </lineage>
</organism>
<evidence type="ECO:0000313" key="3">
    <source>
        <dbReference type="EMBL" id="TDC62391.1"/>
    </source>
</evidence>